<evidence type="ECO:0000256" key="2">
    <source>
        <dbReference type="ARBA" id="ARBA00001966"/>
    </source>
</evidence>
<dbReference type="Pfam" id="PF04879">
    <property type="entry name" value="Molybdop_Fe4S4"/>
    <property type="match status" value="1"/>
</dbReference>
<keyword evidence="4" id="KW-0004">4Fe-4S</keyword>
<evidence type="ECO:0000256" key="4">
    <source>
        <dbReference type="ARBA" id="ARBA00022485"/>
    </source>
</evidence>
<dbReference type="Gene3D" id="2.20.25.90">
    <property type="entry name" value="ADC-like domains"/>
    <property type="match status" value="1"/>
</dbReference>
<dbReference type="Gene3D" id="2.40.40.20">
    <property type="match status" value="1"/>
</dbReference>
<evidence type="ECO:0000259" key="11">
    <source>
        <dbReference type="PROSITE" id="PS51669"/>
    </source>
</evidence>
<keyword evidence="9" id="KW-0411">Iron-sulfur</keyword>
<dbReference type="InterPro" id="IPR050123">
    <property type="entry name" value="Prok_molybdopt-oxidoreductase"/>
</dbReference>
<keyword evidence="13" id="KW-1185">Reference proteome</keyword>
<evidence type="ECO:0000313" key="13">
    <source>
        <dbReference type="Proteomes" id="UP000283077"/>
    </source>
</evidence>
<dbReference type="GO" id="GO:0046872">
    <property type="term" value="F:metal ion binding"/>
    <property type="evidence" value="ECO:0007669"/>
    <property type="project" value="UniProtKB-KW"/>
</dbReference>
<dbReference type="InterPro" id="IPR006656">
    <property type="entry name" value="Mopterin_OxRdtase"/>
</dbReference>
<protein>
    <submittedName>
        <fullName evidence="12">Nitrate reductase</fullName>
    </submittedName>
</protein>
<dbReference type="GO" id="GO:0051539">
    <property type="term" value="F:4 iron, 4 sulfur cluster binding"/>
    <property type="evidence" value="ECO:0007669"/>
    <property type="project" value="UniProtKB-KW"/>
</dbReference>
<dbReference type="InterPro" id="IPR041957">
    <property type="entry name" value="CT_Nitrate-R-NapA-like"/>
</dbReference>
<name>A0A437QT56_9GAMM</name>
<evidence type="ECO:0000256" key="10">
    <source>
        <dbReference type="ARBA" id="ARBA00023063"/>
    </source>
</evidence>
<dbReference type="EMBL" id="SACS01000008">
    <property type="protein sequence ID" value="RVU37703.1"/>
    <property type="molecule type" value="Genomic_DNA"/>
</dbReference>
<dbReference type="OrthoDB" id="9810782at2"/>
<evidence type="ECO:0000256" key="3">
    <source>
        <dbReference type="ARBA" id="ARBA00008747"/>
    </source>
</evidence>
<dbReference type="Pfam" id="PF00384">
    <property type="entry name" value="Molybdopterin"/>
    <property type="match status" value="1"/>
</dbReference>
<evidence type="ECO:0000256" key="5">
    <source>
        <dbReference type="ARBA" id="ARBA00022505"/>
    </source>
</evidence>
<accession>A0A437QT56</accession>
<dbReference type="SUPFAM" id="SSF53706">
    <property type="entry name" value="Formate dehydrogenase/DMSO reductase, domains 1-3"/>
    <property type="match status" value="1"/>
</dbReference>
<organism evidence="12 13">
    <name type="scientific">Rheinheimera riviphila</name>
    <dbReference type="NCBI Taxonomy" id="1834037"/>
    <lineage>
        <taxon>Bacteria</taxon>
        <taxon>Pseudomonadati</taxon>
        <taxon>Pseudomonadota</taxon>
        <taxon>Gammaproteobacteria</taxon>
        <taxon>Chromatiales</taxon>
        <taxon>Chromatiaceae</taxon>
        <taxon>Rheinheimera</taxon>
    </lineage>
</organism>
<comment type="cofactor">
    <cofactor evidence="2">
        <name>[4Fe-4S] cluster</name>
        <dbReference type="ChEBI" id="CHEBI:49883"/>
    </cofactor>
</comment>
<dbReference type="Pfam" id="PF01568">
    <property type="entry name" value="Molydop_binding"/>
    <property type="match status" value="1"/>
</dbReference>
<reference evidence="12 13" key="1">
    <citation type="submission" date="2019-01" db="EMBL/GenBank/DDBJ databases">
        <authorList>
            <person name="Chen W.-M."/>
        </authorList>
    </citation>
    <scope>NUCLEOTIDE SEQUENCE [LARGE SCALE GENOMIC DNA]</scope>
    <source>
        <strain evidence="12 13">KYPC3</strain>
    </source>
</reference>
<proteinExistence type="inferred from homology"/>
<dbReference type="InterPro" id="IPR007419">
    <property type="entry name" value="BFD-like_2Fe2S-bd_dom"/>
</dbReference>
<dbReference type="PANTHER" id="PTHR43105">
    <property type="entry name" value="RESPIRATORY NITRATE REDUCTASE"/>
    <property type="match status" value="1"/>
</dbReference>
<dbReference type="PANTHER" id="PTHR43105:SF9">
    <property type="entry name" value="NADPH-FE(3+) OXIDOREDUCTASE SUBUNIT ALPHA"/>
    <property type="match status" value="1"/>
</dbReference>
<dbReference type="Proteomes" id="UP000283077">
    <property type="component" value="Unassembled WGS sequence"/>
</dbReference>
<gene>
    <name evidence="12" type="ORF">EOE67_09540</name>
</gene>
<dbReference type="GO" id="GO:0043546">
    <property type="term" value="F:molybdopterin cofactor binding"/>
    <property type="evidence" value="ECO:0007669"/>
    <property type="project" value="InterPro"/>
</dbReference>
<feature type="domain" description="4Fe-4S Mo/W bis-MGD-type" evidence="11">
    <location>
        <begin position="11"/>
        <end position="74"/>
    </location>
</feature>
<dbReference type="GO" id="GO:1990204">
    <property type="term" value="C:oxidoreductase complex"/>
    <property type="evidence" value="ECO:0007669"/>
    <property type="project" value="UniProtKB-ARBA"/>
</dbReference>
<dbReference type="PROSITE" id="PS51669">
    <property type="entry name" value="4FE4S_MOW_BIS_MGD"/>
    <property type="match status" value="1"/>
</dbReference>
<comment type="cofactor">
    <cofactor evidence="1">
        <name>Mo-bis(molybdopterin guanine dinucleotide)</name>
        <dbReference type="ChEBI" id="CHEBI:60539"/>
    </cofactor>
</comment>
<evidence type="ECO:0000256" key="9">
    <source>
        <dbReference type="ARBA" id="ARBA00023014"/>
    </source>
</evidence>
<keyword evidence="5" id="KW-0500">Molybdenum</keyword>
<comment type="similarity">
    <text evidence="3">Belongs to the prokaryotic molybdopterin-containing oxidoreductase family. NasA/NapA/NarB subfamily.</text>
</comment>
<comment type="caution">
    <text evidence="12">The sequence shown here is derived from an EMBL/GenBank/DDBJ whole genome shotgun (WGS) entry which is preliminary data.</text>
</comment>
<evidence type="ECO:0000313" key="12">
    <source>
        <dbReference type="EMBL" id="RVU37703.1"/>
    </source>
</evidence>
<dbReference type="SUPFAM" id="SSF50692">
    <property type="entry name" value="ADC-like"/>
    <property type="match status" value="1"/>
</dbReference>
<dbReference type="AlphaFoldDB" id="A0A437QT56"/>
<keyword evidence="8" id="KW-0408">Iron</keyword>
<keyword evidence="6" id="KW-0479">Metal-binding</keyword>
<dbReference type="GO" id="GO:0042128">
    <property type="term" value="P:nitrate assimilation"/>
    <property type="evidence" value="ECO:0007669"/>
    <property type="project" value="UniProtKB-KW"/>
</dbReference>
<evidence type="ECO:0000256" key="8">
    <source>
        <dbReference type="ARBA" id="ARBA00023004"/>
    </source>
</evidence>
<dbReference type="CDD" id="cd02754">
    <property type="entry name" value="MopB_Nitrate-R-NapA-like"/>
    <property type="match status" value="1"/>
</dbReference>
<dbReference type="Gene3D" id="3.40.50.740">
    <property type="match status" value="1"/>
</dbReference>
<evidence type="ECO:0000256" key="1">
    <source>
        <dbReference type="ARBA" id="ARBA00001942"/>
    </source>
</evidence>
<dbReference type="SMART" id="SM00926">
    <property type="entry name" value="Molybdop_Fe4S4"/>
    <property type="match status" value="1"/>
</dbReference>
<dbReference type="GO" id="GO:0045333">
    <property type="term" value="P:cellular respiration"/>
    <property type="evidence" value="ECO:0007669"/>
    <property type="project" value="UniProtKB-ARBA"/>
</dbReference>
<dbReference type="InterPro" id="IPR041854">
    <property type="entry name" value="BFD-like_2Fe2S-bd_dom_sf"/>
</dbReference>
<evidence type="ECO:0000256" key="6">
    <source>
        <dbReference type="ARBA" id="ARBA00022723"/>
    </source>
</evidence>
<dbReference type="GO" id="GO:0016491">
    <property type="term" value="F:oxidoreductase activity"/>
    <property type="evidence" value="ECO:0007669"/>
    <property type="project" value="UniProtKB-KW"/>
</dbReference>
<sequence length="943" mass="100925">MSGNSSGNRSGIMANSTCPYCGVGCGVQVRLSGAGTATAASADAVLSGDPTHPANFGRLCVKGSALGSTLHSNNRLLQPNVHGQNCDWPTTIQSIAASLTKTIAEHGPGSVAMYLSGQLLTEDYYVANKLMKGFIGSSHVDTNSRLCMASTVAGHKRAFGADVVPGCYEDLELANLLVLVGANMAWNHPVLWQRIEAARERNPALKIVVIDPRITATAAAADLHLQLKPGTDTVLFHGLLAQLIRAQQLDSEFIRQHCQGFADLAADLAKQQLTLSAIAAGCDLPLSSVTQFYQWFGQEHNTVTLFSQGVNQATDGTDKVNAILNCHLATGRIGKPGASPFSLTGQPNAMGGREVGGLANQLAAHIDFTDPAKIALVQQFWQAPNIATKAGYKAVELFEAVARGEIKAIWIMATNPLVSMPDADAVKAALAACPLVIVSDIYQHTDTLDIAHIKLPALGWSEKDGTVTNSERRISRQQAFQPAPGQAKADWQIICEVAAAMGFAGQFTFANAAEIFAEHAALSAFHNDGNRAFDLSGLSTLSAAQYQNLAPTQWPVNAENPAGRQRLFADGRFYTPNGRANFIAIDVRALLQEKATIDSNKPWLLNSGRIRDQWHSMTRTGAVPALMQHRSEPFVVMHPADAAAEGLRDGQLVQLTNLLGAMRARLEISEAQRRGELFVPMHWTAQFSQQARCDVLFAANVDPVSGQPALKLSQVTLEAVPAGLALWLFCPQILSPQQLALLPLAYWARVPLNHCQVYRMVLPLQHKADLFQLRAELLQWLAQLPCSTTAAATATVESTDERAFDYRAAALSDNQLQWLLLCGADGIAPDEAWLDSCFAGALTVETRAVERRRQLLQGRPAEASTASGALICSCFQVRSSSIEQAIIAGAQCTKSLGEQLRCGTNCGSCLPEIRALLAKTGAKTAAKTVAATGTTPIQISEVA</sequence>
<dbReference type="Pfam" id="PF04324">
    <property type="entry name" value="Fer2_BFD"/>
    <property type="match status" value="1"/>
</dbReference>
<dbReference type="InterPro" id="IPR006963">
    <property type="entry name" value="Mopterin_OxRdtase_4Fe-4S_dom"/>
</dbReference>
<evidence type="ECO:0000256" key="7">
    <source>
        <dbReference type="ARBA" id="ARBA00023002"/>
    </source>
</evidence>
<dbReference type="InterPro" id="IPR009010">
    <property type="entry name" value="Asp_de-COase-like_dom_sf"/>
</dbReference>
<keyword evidence="10" id="KW-0534">Nitrate assimilation</keyword>
<dbReference type="Gene3D" id="1.10.10.1100">
    <property type="entry name" value="BFD-like [2Fe-2S]-binding domain"/>
    <property type="match status" value="1"/>
</dbReference>
<dbReference type="CDD" id="cd02791">
    <property type="entry name" value="MopB_CT_Nitrate-R-NapA-like"/>
    <property type="match status" value="1"/>
</dbReference>
<dbReference type="GO" id="GO:0016020">
    <property type="term" value="C:membrane"/>
    <property type="evidence" value="ECO:0007669"/>
    <property type="project" value="TreeGrafter"/>
</dbReference>
<keyword evidence="7" id="KW-0560">Oxidoreductase</keyword>
<dbReference type="InterPro" id="IPR006657">
    <property type="entry name" value="MoPterin_dinucl-bd_dom"/>
</dbReference>
<dbReference type="Gene3D" id="3.40.228.10">
    <property type="entry name" value="Dimethylsulfoxide Reductase, domain 2"/>
    <property type="match status" value="1"/>
</dbReference>